<comment type="caution">
    <text evidence="2">The sequence shown here is derived from an EMBL/GenBank/DDBJ whole genome shotgun (WGS) entry which is preliminary data.</text>
</comment>
<evidence type="ECO:0000256" key="1">
    <source>
        <dbReference type="SAM" id="SignalP"/>
    </source>
</evidence>
<evidence type="ECO:0000313" key="2">
    <source>
        <dbReference type="EMBL" id="GAA4667462.1"/>
    </source>
</evidence>
<proteinExistence type="predicted"/>
<accession>A0ABP8VN26</accession>
<feature type="signal peptide" evidence="1">
    <location>
        <begin position="1"/>
        <end position="22"/>
    </location>
</feature>
<keyword evidence="3" id="KW-1185">Reference proteome</keyword>
<reference evidence="3" key="1">
    <citation type="journal article" date="2019" name="Int. J. Syst. Evol. Microbiol.">
        <title>The Global Catalogue of Microorganisms (GCM) 10K type strain sequencing project: providing services to taxonomists for standard genome sequencing and annotation.</title>
        <authorList>
            <consortium name="The Broad Institute Genomics Platform"/>
            <consortium name="The Broad Institute Genome Sequencing Center for Infectious Disease"/>
            <person name="Wu L."/>
            <person name="Ma J."/>
        </authorList>
    </citation>
    <scope>NUCLEOTIDE SEQUENCE [LARGE SCALE GENOMIC DNA]</scope>
    <source>
        <strain evidence="3">JCM 17714</strain>
    </source>
</reference>
<sequence length="102" mass="11908">MNIRYYFAVCVIILGFSSIVKASDRTFFQEETSVITDSTVLKTNMFFDNQVDALLTKVIINTYSGNHDVFWKNLVQLFHKFSCVYISLGTYLYNSIFSIFNW</sequence>
<name>A0ABP8VN26_9HYPH</name>
<keyword evidence="1" id="KW-0732">Signal</keyword>
<dbReference type="EMBL" id="BAABJA010000021">
    <property type="protein sequence ID" value="GAA4667462.1"/>
    <property type="molecule type" value="Genomic_DNA"/>
</dbReference>
<evidence type="ECO:0000313" key="3">
    <source>
        <dbReference type="Proteomes" id="UP001501699"/>
    </source>
</evidence>
<organism evidence="2 3">
    <name type="scientific">Bartonella pachyuromydis</name>
    <dbReference type="NCBI Taxonomy" id="931097"/>
    <lineage>
        <taxon>Bacteria</taxon>
        <taxon>Pseudomonadati</taxon>
        <taxon>Pseudomonadota</taxon>
        <taxon>Alphaproteobacteria</taxon>
        <taxon>Hyphomicrobiales</taxon>
        <taxon>Bartonellaceae</taxon>
        <taxon>Bartonella</taxon>
    </lineage>
</organism>
<feature type="chain" id="PRO_5045157066" evidence="1">
    <location>
        <begin position="23"/>
        <end position="102"/>
    </location>
</feature>
<protein>
    <submittedName>
        <fullName evidence="2">Uncharacterized protein</fullName>
    </submittedName>
</protein>
<gene>
    <name evidence="2" type="ORF">GCM10023262_16030</name>
</gene>
<dbReference type="Proteomes" id="UP001501699">
    <property type="component" value="Unassembled WGS sequence"/>
</dbReference>